<name>A0ABV8MT06_9NEIS</name>
<evidence type="ECO:0000313" key="2">
    <source>
        <dbReference type="Proteomes" id="UP001595791"/>
    </source>
</evidence>
<gene>
    <name evidence="1" type="ORF">ACFOW7_14170</name>
</gene>
<comment type="caution">
    <text evidence="1">The sequence shown here is derived from an EMBL/GenBank/DDBJ whole genome shotgun (WGS) entry which is preliminary data.</text>
</comment>
<dbReference type="PANTHER" id="PTHR34822:SF1">
    <property type="entry name" value="GRPB FAMILY PROTEIN"/>
    <property type="match status" value="1"/>
</dbReference>
<sequence>MLGLPPQRVELHPSHPDWPAAFVAEAVRLAEALVQAGLPPFQLEHIGSTAVPGLIAKPILDLLGGAEDFSALAGWVAALEKLGYTYKGEFGIPGRHLFVLGERTTHHLHLVISGGRFWRDHLAFRDALRADPVLRESYAELKRDLAQRHRDDRSAYSSAKGDFIAQATARAVATISPQP</sequence>
<dbReference type="PANTHER" id="PTHR34822">
    <property type="entry name" value="GRPB DOMAIN PROTEIN (AFU_ORTHOLOGUE AFUA_1G01530)"/>
    <property type="match status" value="1"/>
</dbReference>
<dbReference type="InterPro" id="IPR007344">
    <property type="entry name" value="GrpB/CoaE"/>
</dbReference>
<protein>
    <submittedName>
        <fullName evidence="1">GrpB family protein</fullName>
    </submittedName>
</protein>
<organism evidence="1 2">
    <name type="scientific">Chitinimonas lacunae</name>
    <dbReference type="NCBI Taxonomy" id="1963018"/>
    <lineage>
        <taxon>Bacteria</taxon>
        <taxon>Pseudomonadati</taxon>
        <taxon>Pseudomonadota</taxon>
        <taxon>Betaproteobacteria</taxon>
        <taxon>Neisseriales</taxon>
        <taxon>Chitinibacteraceae</taxon>
        <taxon>Chitinimonas</taxon>
    </lineage>
</organism>
<evidence type="ECO:0000313" key="1">
    <source>
        <dbReference type="EMBL" id="MFC4160485.1"/>
    </source>
</evidence>
<dbReference type="Gene3D" id="3.30.460.10">
    <property type="entry name" value="Beta Polymerase, domain 2"/>
    <property type="match status" value="1"/>
</dbReference>
<dbReference type="Pfam" id="PF04229">
    <property type="entry name" value="GrpB"/>
    <property type="match status" value="1"/>
</dbReference>
<keyword evidence="2" id="KW-1185">Reference proteome</keyword>
<dbReference type="InterPro" id="IPR043519">
    <property type="entry name" value="NT_sf"/>
</dbReference>
<dbReference type="Proteomes" id="UP001595791">
    <property type="component" value="Unassembled WGS sequence"/>
</dbReference>
<accession>A0ABV8MT06</accession>
<reference evidence="2" key="1">
    <citation type="journal article" date="2019" name="Int. J. Syst. Evol. Microbiol.">
        <title>The Global Catalogue of Microorganisms (GCM) 10K type strain sequencing project: providing services to taxonomists for standard genome sequencing and annotation.</title>
        <authorList>
            <consortium name="The Broad Institute Genomics Platform"/>
            <consortium name="The Broad Institute Genome Sequencing Center for Infectious Disease"/>
            <person name="Wu L."/>
            <person name="Ma J."/>
        </authorList>
    </citation>
    <scope>NUCLEOTIDE SEQUENCE [LARGE SCALE GENOMIC DNA]</scope>
    <source>
        <strain evidence="2">LMG 29894</strain>
    </source>
</reference>
<dbReference type="SUPFAM" id="SSF81301">
    <property type="entry name" value="Nucleotidyltransferase"/>
    <property type="match status" value="1"/>
</dbReference>
<proteinExistence type="predicted"/>
<dbReference type="RefSeq" id="WP_378165371.1">
    <property type="nucleotide sequence ID" value="NZ_JBHSBU010000001.1"/>
</dbReference>
<dbReference type="EMBL" id="JBHSBU010000001">
    <property type="protein sequence ID" value="MFC4160485.1"/>
    <property type="molecule type" value="Genomic_DNA"/>
</dbReference>